<accession>A0A0D3B653</accession>
<name>A0A0D3B653_BRAOL</name>
<dbReference type="HOGENOM" id="CLU_3071479_0_0_1"/>
<sequence>MILARSLNPRDTNLRSDALVEGAVAGEDAVSRGAAVDFRGADDRSTGVLLSSA</sequence>
<protein>
    <submittedName>
        <fullName evidence="1">Uncharacterized protein</fullName>
    </submittedName>
</protein>
<evidence type="ECO:0000313" key="2">
    <source>
        <dbReference type="Proteomes" id="UP000032141"/>
    </source>
</evidence>
<reference evidence="1" key="2">
    <citation type="submission" date="2015-03" db="UniProtKB">
        <authorList>
            <consortium name="EnsemblPlants"/>
        </authorList>
    </citation>
    <scope>IDENTIFICATION</scope>
</reference>
<keyword evidence="2" id="KW-1185">Reference proteome</keyword>
<organism evidence="1 2">
    <name type="scientific">Brassica oleracea var. oleracea</name>
    <dbReference type="NCBI Taxonomy" id="109376"/>
    <lineage>
        <taxon>Eukaryota</taxon>
        <taxon>Viridiplantae</taxon>
        <taxon>Streptophyta</taxon>
        <taxon>Embryophyta</taxon>
        <taxon>Tracheophyta</taxon>
        <taxon>Spermatophyta</taxon>
        <taxon>Magnoliopsida</taxon>
        <taxon>eudicotyledons</taxon>
        <taxon>Gunneridae</taxon>
        <taxon>Pentapetalae</taxon>
        <taxon>rosids</taxon>
        <taxon>malvids</taxon>
        <taxon>Brassicales</taxon>
        <taxon>Brassicaceae</taxon>
        <taxon>Brassiceae</taxon>
        <taxon>Brassica</taxon>
    </lineage>
</organism>
<evidence type="ECO:0000313" key="1">
    <source>
        <dbReference type="EnsemblPlants" id="Bo3g035280.1"/>
    </source>
</evidence>
<reference evidence="1 2" key="1">
    <citation type="journal article" date="2014" name="Genome Biol.">
        <title>Transcriptome and methylome profiling reveals relics of genome dominance in the mesopolyploid Brassica oleracea.</title>
        <authorList>
            <person name="Parkin I.A."/>
            <person name="Koh C."/>
            <person name="Tang H."/>
            <person name="Robinson S.J."/>
            <person name="Kagale S."/>
            <person name="Clarke W.E."/>
            <person name="Town C.D."/>
            <person name="Nixon J."/>
            <person name="Krishnakumar V."/>
            <person name="Bidwell S.L."/>
            <person name="Denoeud F."/>
            <person name="Belcram H."/>
            <person name="Links M.G."/>
            <person name="Just J."/>
            <person name="Clarke C."/>
            <person name="Bender T."/>
            <person name="Huebert T."/>
            <person name="Mason A.S."/>
            <person name="Pires J.C."/>
            <person name="Barker G."/>
            <person name="Moore J."/>
            <person name="Walley P.G."/>
            <person name="Manoli S."/>
            <person name="Batley J."/>
            <person name="Edwards D."/>
            <person name="Nelson M.N."/>
            <person name="Wang X."/>
            <person name="Paterson A.H."/>
            <person name="King G."/>
            <person name="Bancroft I."/>
            <person name="Chalhoub B."/>
            <person name="Sharpe A.G."/>
        </authorList>
    </citation>
    <scope>NUCLEOTIDE SEQUENCE</scope>
    <source>
        <strain evidence="1 2">cv. TO1000</strain>
    </source>
</reference>
<proteinExistence type="predicted"/>
<dbReference type="Gramene" id="Bo3g035280.1">
    <property type="protein sequence ID" value="Bo3g035280.1"/>
    <property type="gene ID" value="Bo3g035280"/>
</dbReference>
<dbReference type="Proteomes" id="UP000032141">
    <property type="component" value="Chromosome C3"/>
</dbReference>
<dbReference type="EnsemblPlants" id="Bo3g035280.1">
    <property type="protein sequence ID" value="Bo3g035280.1"/>
    <property type="gene ID" value="Bo3g035280"/>
</dbReference>
<dbReference type="AlphaFoldDB" id="A0A0D3B653"/>